<dbReference type="GO" id="GO:0005732">
    <property type="term" value="C:sno(s)RNA-containing ribonucleoprotein complex"/>
    <property type="evidence" value="ECO:0007669"/>
    <property type="project" value="InterPro"/>
</dbReference>
<comment type="function">
    <text evidence="7">Required for ribosome biogenesis. Part of a complex which catalyzes pseudouridylation of rRNA. This involves the isomerization of uridine such that the ribose is subsequently attached to C5, instead of the normal N1. Pseudouridine ("psi") residues may serve to stabilize the conformation of rRNAs.</text>
</comment>
<evidence type="ECO:0000256" key="7">
    <source>
        <dbReference type="RuleBase" id="RU364004"/>
    </source>
</evidence>
<comment type="subunit">
    <text evidence="7">Component of the small nucleolar ribonucleoprotein particles containing H/ACA-type snoRNAs (H/ACA snoRNPs).</text>
</comment>
<evidence type="ECO:0000256" key="5">
    <source>
        <dbReference type="ARBA" id="ARBA00022884"/>
    </source>
</evidence>
<name>A0A3P8BUJ5_HELPZ</name>
<evidence type="ECO:0000313" key="9">
    <source>
        <dbReference type="EMBL" id="VDP24731.1"/>
    </source>
</evidence>
<dbReference type="AlphaFoldDB" id="A0A3P8BUJ5"/>
<reference evidence="9" key="1">
    <citation type="submission" date="2018-11" db="EMBL/GenBank/DDBJ databases">
        <authorList>
            <consortium name="Pathogen Informatics"/>
        </authorList>
    </citation>
    <scope>NUCLEOTIDE SEQUENCE [LARGE SCALE GENOMIC DNA]</scope>
</reference>
<keyword evidence="4" id="KW-0597">Phosphoprotein</keyword>
<sequence>MLENLTIHCEETVRLEIVGHVVSVVDCLVVIQSDTGVALDFDSVLFDRDRNSIGVVYDLFGPVRCPYYSVSEIPSDECISDEIVFSDDEKEKEYRMRKSAAAAAAKRPDVPNDPKRGRKRNVQFSQQAAPQQARGADLQVEPAEIGARAMPLLPKPLGIGTIGGMKMREEDKAEVGSPLEETGEVGEFQLHRDKMQRRIQRTRTQSTAAMDRFHSWIRDLFNIGGSSLFSS</sequence>
<dbReference type="GO" id="GO:0003723">
    <property type="term" value="F:RNA binding"/>
    <property type="evidence" value="ECO:0007669"/>
    <property type="project" value="UniProtKB-KW"/>
</dbReference>
<comment type="similarity">
    <text evidence="7">Belongs to the GAR1 family.</text>
</comment>
<dbReference type="GO" id="GO:0006364">
    <property type="term" value="P:rRNA processing"/>
    <property type="evidence" value="ECO:0007669"/>
    <property type="project" value="UniProtKB-KW"/>
</dbReference>
<evidence type="ECO:0000256" key="2">
    <source>
        <dbReference type="ARBA" id="ARBA00022517"/>
    </source>
</evidence>
<dbReference type="GO" id="GO:0000493">
    <property type="term" value="P:box H/ACA snoRNP assembly"/>
    <property type="evidence" value="ECO:0007669"/>
    <property type="project" value="InterPro"/>
</dbReference>
<accession>A0A3P8BUJ5</accession>
<dbReference type="PANTHER" id="PTHR31633:SF1">
    <property type="entry name" value="H_ACA RIBONUCLEOPROTEIN COMPLEX NON-CORE SUBUNIT NAF1"/>
    <property type="match status" value="1"/>
</dbReference>
<evidence type="ECO:0000256" key="3">
    <source>
        <dbReference type="ARBA" id="ARBA00022552"/>
    </source>
</evidence>
<proteinExistence type="inferred from homology"/>
<evidence type="ECO:0000256" key="6">
    <source>
        <dbReference type="ARBA" id="ARBA00023242"/>
    </source>
</evidence>
<evidence type="ECO:0000256" key="4">
    <source>
        <dbReference type="ARBA" id="ARBA00022553"/>
    </source>
</evidence>
<evidence type="ECO:0000256" key="1">
    <source>
        <dbReference type="ARBA" id="ARBA00009801"/>
    </source>
</evidence>
<keyword evidence="6 7" id="KW-0539">Nucleus</keyword>
<dbReference type="Gene3D" id="2.40.10.230">
    <property type="entry name" value="Probable tRNA pseudouridine synthase domain"/>
    <property type="match status" value="1"/>
</dbReference>
<dbReference type="Pfam" id="PF04410">
    <property type="entry name" value="Gar1"/>
    <property type="match status" value="1"/>
</dbReference>
<dbReference type="InterPro" id="IPR040309">
    <property type="entry name" value="Naf1"/>
</dbReference>
<comment type="similarity">
    <text evidence="1">Belongs to the NAF1 family.</text>
</comment>
<dbReference type="SUPFAM" id="SSF50447">
    <property type="entry name" value="Translation proteins"/>
    <property type="match status" value="1"/>
</dbReference>
<feature type="compositionally biased region" description="Basic and acidic residues" evidence="8">
    <location>
        <begin position="106"/>
        <end position="115"/>
    </location>
</feature>
<protein>
    <recommendedName>
        <fullName evidence="7">H/ACA ribonucleoprotein complex subunit</fullName>
    </recommendedName>
</protein>
<dbReference type="InterPro" id="IPR007504">
    <property type="entry name" value="H/ACA_rnp_Gar1/Naf1"/>
</dbReference>
<feature type="region of interest" description="Disordered" evidence="8">
    <location>
        <begin position="99"/>
        <end position="138"/>
    </location>
</feature>
<keyword evidence="3 7" id="KW-0698">rRNA processing</keyword>
<dbReference type="PANTHER" id="PTHR31633">
    <property type="entry name" value="H/ACA RIBONUCLEOPROTEIN COMPLEX NON-CORE SUBUNIT NAF1"/>
    <property type="match status" value="1"/>
</dbReference>
<dbReference type="GO" id="GO:0005730">
    <property type="term" value="C:nucleolus"/>
    <property type="evidence" value="ECO:0007669"/>
    <property type="project" value="UniProtKB-SubCell"/>
</dbReference>
<keyword evidence="5 7" id="KW-0694">RNA-binding</keyword>
<dbReference type="InterPro" id="IPR009000">
    <property type="entry name" value="Transl_B-barrel_sf"/>
</dbReference>
<keyword evidence="2 7" id="KW-0690">Ribosome biogenesis</keyword>
<gene>
    <name evidence="9" type="ORF">HPBE_LOCUS21348</name>
</gene>
<organism evidence="9">
    <name type="scientific">Heligmosomoides polygyrus</name>
    <name type="common">Parasitic roundworm</name>
    <dbReference type="NCBI Taxonomy" id="6339"/>
    <lineage>
        <taxon>Eukaryota</taxon>
        <taxon>Metazoa</taxon>
        <taxon>Ecdysozoa</taxon>
        <taxon>Nematoda</taxon>
        <taxon>Chromadorea</taxon>
        <taxon>Rhabditida</taxon>
        <taxon>Rhabditina</taxon>
        <taxon>Rhabditomorpha</taxon>
        <taxon>Strongyloidea</taxon>
        <taxon>Heligmosomidae</taxon>
        <taxon>Heligmosomoides</taxon>
    </lineage>
</organism>
<dbReference type="EMBL" id="UZAH01032925">
    <property type="protein sequence ID" value="VDP24731.1"/>
    <property type="molecule type" value="Genomic_DNA"/>
</dbReference>
<dbReference type="GO" id="GO:0001522">
    <property type="term" value="P:pseudouridine synthesis"/>
    <property type="evidence" value="ECO:0007669"/>
    <property type="project" value="InterPro"/>
</dbReference>
<comment type="subcellular location">
    <subcellularLocation>
        <location evidence="7">Nucleus</location>
        <location evidence="7">Nucleolus</location>
    </subcellularLocation>
</comment>
<dbReference type="OrthoDB" id="21550at2759"/>
<dbReference type="InterPro" id="IPR038664">
    <property type="entry name" value="Gar1/Naf1_Cbf5-bd_sf"/>
</dbReference>
<keyword evidence="7" id="KW-0687">Ribonucleoprotein</keyword>
<evidence type="ECO:0000256" key="8">
    <source>
        <dbReference type="SAM" id="MobiDB-lite"/>
    </source>
</evidence>